<protein>
    <submittedName>
        <fullName evidence="1">Uncharacterized protein</fullName>
    </submittedName>
</protein>
<keyword evidence="2" id="KW-1185">Reference proteome</keyword>
<comment type="caution">
    <text evidence="1">The sequence shown here is derived from an EMBL/GenBank/DDBJ whole genome shotgun (WGS) entry which is preliminary data.</text>
</comment>
<evidence type="ECO:0000313" key="1">
    <source>
        <dbReference type="EMBL" id="NJB68701.1"/>
    </source>
</evidence>
<dbReference type="RefSeq" id="WP_167941747.1">
    <property type="nucleotide sequence ID" value="NZ_JAATJA010000002.1"/>
</dbReference>
<proteinExistence type="predicted"/>
<organism evidence="1 2">
    <name type="scientific">Desulfobaculum xiamenense</name>
    <dbReference type="NCBI Taxonomy" id="995050"/>
    <lineage>
        <taxon>Bacteria</taxon>
        <taxon>Pseudomonadati</taxon>
        <taxon>Thermodesulfobacteriota</taxon>
        <taxon>Desulfovibrionia</taxon>
        <taxon>Desulfovibrionales</taxon>
        <taxon>Desulfovibrionaceae</taxon>
        <taxon>Desulfobaculum</taxon>
    </lineage>
</organism>
<dbReference type="AlphaFoldDB" id="A0A846QKP7"/>
<accession>A0A846QKP7</accession>
<evidence type="ECO:0000313" key="2">
    <source>
        <dbReference type="Proteomes" id="UP000580856"/>
    </source>
</evidence>
<dbReference type="EMBL" id="JAATJA010000002">
    <property type="protein sequence ID" value="NJB68701.1"/>
    <property type="molecule type" value="Genomic_DNA"/>
</dbReference>
<dbReference type="Proteomes" id="UP000580856">
    <property type="component" value="Unassembled WGS sequence"/>
</dbReference>
<name>A0A846QKP7_9BACT</name>
<reference evidence="1 2" key="1">
    <citation type="submission" date="2020-03" db="EMBL/GenBank/DDBJ databases">
        <title>Genomic Encyclopedia of Type Strains, Phase IV (KMG-IV): sequencing the most valuable type-strain genomes for metagenomic binning, comparative biology and taxonomic classification.</title>
        <authorList>
            <person name="Goeker M."/>
        </authorList>
    </citation>
    <scope>NUCLEOTIDE SEQUENCE [LARGE SCALE GENOMIC DNA]</scope>
    <source>
        <strain evidence="1 2">DSM 24233</strain>
    </source>
</reference>
<gene>
    <name evidence="1" type="ORF">GGQ74_002374</name>
</gene>
<sequence length="110" mass="12368">MENGRTVYEGWVFGIGEWAFSKIHKLLENAFETVSYTYQDKTGAVFVSGPSAMFEDDMENMTSVFDLLADVIEENGHGTVLGRRWTSDGALELAAYDFGSKNWNRRELAA</sequence>